<protein>
    <submittedName>
        <fullName evidence="3">Uncharacterized protein</fullName>
    </submittedName>
</protein>
<dbReference type="AlphaFoldDB" id="A0A8R1TVZ5"/>
<name>A0A8R1TVZ5_ONCVO</name>
<feature type="region of interest" description="Disordered" evidence="1">
    <location>
        <begin position="294"/>
        <end position="335"/>
    </location>
</feature>
<evidence type="ECO:0000256" key="2">
    <source>
        <dbReference type="SAM" id="Phobius"/>
    </source>
</evidence>
<reference evidence="3" key="2">
    <citation type="submission" date="2022-06" db="UniProtKB">
        <authorList>
            <consortium name="EnsemblMetazoa"/>
        </authorList>
    </citation>
    <scope>IDENTIFICATION</scope>
</reference>
<dbReference type="EnsemblMetazoa" id="OVOC6567.1">
    <property type="protein sequence ID" value="OVOC6567.1"/>
    <property type="gene ID" value="WBGene00243376"/>
</dbReference>
<evidence type="ECO:0000256" key="1">
    <source>
        <dbReference type="SAM" id="MobiDB-lite"/>
    </source>
</evidence>
<sequence>MHQQEVERIPINMWTAVFHPLCTLCFICVAHFIMADLQEHLQALRQQLDDSIKLYSYRQQQTVINRSSNGERSVESVIPKNRRILHMLHQDETSACVQIKGNMAKKAFTAVIVTKIPSNNNSDVFEKADSVIKSAVSPLQVIVSSGNQQQHPIPEATISFITGFNSPVGSTDSGMSSLSSSNSSPASSPGCSPISVNNAPFQYVVEQQVIPRGRSISESINATVGLKSILKKSIPVHITTGRFLRSFSECQDNEDGEMKLVIADMDNQNSAGCTPRKKHVSFSERLVQERSFRPNSSILSQKKKNQRKQKNKMKKKGALAVEDSSTDDEARHRSNSETVHYAICNGEDETDPIECDLAACVLEDPVIVEQIEKADYCEPAKIHKHILRIGSD</sequence>
<accession>A0A8R1TVZ5</accession>
<dbReference type="Proteomes" id="UP000024404">
    <property type="component" value="Unassembled WGS sequence"/>
</dbReference>
<evidence type="ECO:0000313" key="4">
    <source>
        <dbReference type="Proteomes" id="UP000024404"/>
    </source>
</evidence>
<dbReference type="OMA" id="PIECDLA"/>
<feature type="transmembrane region" description="Helical" evidence="2">
    <location>
        <begin position="12"/>
        <end position="34"/>
    </location>
</feature>
<keyword evidence="2" id="KW-1133">Transmembrane helix</keyword>
<feature type="compositionally biased region" description="Basic residues" evidence="1">
    <location>
        <begin position="301"/>
        <end position="317"/>
    </location>
</feature>
<reference evidence="4" key="1">
    <citation type="submission" date="2013-10" db="EMBL/GenBank/DDBJ databases">
        <title>Genome sequencing of Onchocerca volvulus.</title>
        <authorList>
            <person name="Cotton J."/>
            <person name="Tsai J."/>
            <person name="Stanley E."/>
            <person name="Tracey A."/>
            <person name="Holroyd N."/>
            <person name="Lustigman S."/>
            <person name="Berriman M."/>
        </authorList>
    </citation>
    <scope>NUCLEOTIDE SEQUENCE</scope>
</reference>
<evidence type="ECO:0000313" key="3">
    <source>
        <dbReference type="EnsemblMetazoa" id="OVOC6567.1"/>
    </source>
</evidence>
<organism evidence="3 4">
    <name type="scientific">Onchocerca volvulus</name>
    <dbReference type="NCBI Taxonomy" id="6282"/>
    <lineage>
        <taxon>Eukaryota</taxon>
        <taxon>Metazoa</taxon>
        <taxon>Ecdysozoa</taxon>
        <taxon>Nematoda</taxon>
        <taxon>Chromadorea</taxon>
        <taxon>Rhabditida</taxon>
        <taxon>Spirurina</taxon>
        <taxon>Spiruromorpha</taxon>
        <taxon>Filarioidea</taxon>
        <taxon>Onchocercidae</taxon>
        <taxon>Onchocerca</taxon>
    </lineage>
</organism>
<feature type="region of interest" description="Disordered" evidence="1">
    <location>
        <begin position="171"/>
        <end position="191"/>
    </location>
</feature>
<proteinExistence type="predicted"/>
<keyword evidence="2" id="KW-0812">Transmembrane</keyword>
<keyword evidence="4" id="KW-1185">Reference proteome</keyword>
<dbReference type="EMBL" id="CMVM020000177">
    <property type="status" value="NOT_ANNOTATED_CDS"/>
    <property type="molecule type" value="Genomic_DNA"/>
</dbReference>
<keyword evidence="2" id="KW-0472">Membrane</keyword>